<feature type="compositionally biased region" description="Basic and acidic residues" evidence="1">
    <location>
        <begin position="125"/>
        <end position="178"/>
    </location>
</feature>
<protein>
    <submittedName>
        <fullName evidence="2">Uncharacterized protein</fullName>
    </submittedName>
</protein>
<evidence type="ECO:0000313" key="3">
    <source>
        <dbReference type="Proteomes" id="UP000077856"/>
    </source>
</evidence>
<proteinExistence type="predicted"/>
<evidence type="ECO:0000256" key="1">
    <source>
        <dbReference type="SAM" id="MobiDB-lite"/>
    </source>
</evidence>
<feature type="compositionally biased region" description="Basic and acidic residues" evidence="1">
    <location>
        <begin position="189"/>
        <end position="201"/>
    </location>
</feature>
<feature type="region of interest" description="Disordered" evidence="1">
    <location>
        <begin position="125"/>
        <end position="215"/>
    </location>
</feature>
<dbReference type="eggNOG" id="ENOG5030DPF">
    <property type="taxonomic scope" value="Bacteria"/>
</dbReference>
<organism evidence="2 3">
    <name type="scientific">Cytobacillus oceanisediminis 2691</name>
    <dbReference type="NCBI Taxonomy" id="1196031"/>
    <lineage>
        <taxon>Bacteria</taxon>
        <taxon>Bacillati</taxon>
        <taxon>Bacillota</taxon>
        <taxon>Bacilli</taxon>
        <taxon>Bacillales</taxon>
        <taxon>Bacillaceae</taxon>
        <taxon>Cytobacillus</taxon>
    </lineage>
</organism>
<dbReference type="InterPro" id="IPR027417">
    <property type="entry name" value="P-loop_NTPase"/>
</dbReference>
<dbReference type="RefSeq" id="WP_019379645.1">
    <property type="nucleotide sequence ID" value="NZ_CP015507.1"/>
</dbReference>
<dbReference type="SUPFAM" id="SSF52540">
    <property type="entry name" value="P-loop containing nucleoside triphosphate hydrolases"/>
    <property type="match status" value="1"/>
</dbReference>
<accession>A0A160MJP7</accession>
<evidence type="ECO:0000313" key="2">
    <source>
        <dbReference type="EMBL" id="AND43108.1"/>
    </source>
</evidence>
<dbReference type="Gene3D" id="3.40.50.300">
    <property type="entry name" value="P-loop containing nucleotide triphosphate hydrolases"/>
    <property type="match status" value="1"/>
</dbReference>
<dbReference type="Proteomes" id="UP000077856">
    <property type="component" value="Plasmid pBO1"/>
</dbReference>
<sequence>MKKIYLAVSDKEDGEIRSTIKGLLPFVDVHKLSSKEEVLEAISNPFLACITLSDFLDQHILESIKLEGQLIVIDYDKSINVTNKNIVLCRSTNDTRMAIYDSPIGHLGIDRTVMEPSNDKPIKKEIANETAENDVKKSDNQEKAIDKSPPEFSKEKDNTNSKIPPKENDLEKNSEKINSKSLSKTPSPESKKAAPNQEHDNSSASQKKRKKIYISSPTKAHDFGRKLNGVNLSTEKTVGIWAPLTAGATTFIVDYAIFLQQHGVPISVVEIPKENPHLFKMLHRFGSKPDNWISLTENLYSNDNGNNNSLWIYKGVKWFPVGLNDFDIDRNQDLILDFFISVKENAYVLVDLPTGKMDDSTLNTLPYLDEIWVIADDQFDRTKEWKNFIHNTLIKEYKKPVKLIHSRTGTHSRPKDVAELLDLELITALPSMFDRVMANNHERKPLIADIIAAQKLIPPFIKIARGFVGKEFDKIYRPTFWMKIKRKLLDAVD</sequence>
<keyword evidence="2" id="KW-0614">Plasmid</keyword>
<dbReference type="AlphaFoldDB" id="A0A160MJP7"/>
<name>A0A160MJP7_9BACI</name>
<dbReference type="KEGG" id="bon:A361_28495"/>
<dbReference type="EMBL" id="CP015507">
    <property type="protein sequence ID" value="AND43108.1"/>
    <property type="molecule type" value="Genomic_DNA"/>
</dbReference>
<reference evidence="2 3" key="1">
    <citation type="submission" date="2016-04" db="EMBL/GenBank/DDBJ databases">
        <title>Complete genome sequence of Bacillus oceanisediminis strain 2691.</title>
        <authorList>
            <person name="Jeong H."/>
            <person name="Kim H.J."/>
            <person name="Lee D.-W."/>
        </authorList>
    </citation>
    <scope>NUCLEOTIDE SEQUENCE [LARGE SCALE GENOMIC DNA]</scope>
    <source>
        <strain evidence="2 3">2691</strain>
        <plasmid evidence="3">pbo1</plasmid>
    </source>
</reference>
<gene>
    <name evidence="2" type="ORF">A361_28495</name>
</gene>
<feature type="compositionally biased region" description="Polar residues" evidence="1">
    <location>
        <begin position="179"/>
        <end position="188"/>
    </location>
</feature>
<geneLocation type="plasmid" evidence="3">
    <name>pbo1</name>
</geneLocation>